<feature type="signal peptide" evidence="1">
    <location>
        <begin position="1"/>
        <end position="21"/>
    </location>
</feature>
<evidence type="ECO:0000256" key="1">
    <source>
        <dbReference type="SAM" id="SignalP"/>
    </source>
</evidence>
<reference evidence="2 3" key="1">
    <citation type="submission" date="2024-12" db="EMBL/GenBank/DDBJ databases">
        <authorList>
            <person name="Lee Y."/>
        </authorList>
    </citation>
    <scope>NUCLEOTIDE SEQUENCE [LARGE SCALE GENOMIC DNA]</scope>
    <source>
        <strain evidence="2 3">03SUJ4</strain>
    </source>
</reference>
<accession>A0ABW9KMY6</accession>
<dbReference type="RefSeq" id="WP_263412228.1">
    <property type="nucleotide sequence ID" value="NZ_BAABBH010000001.1"/>
</dbReference>
<keyword evidence="3" id="KW-1185">Reference proteome</keyword>
<gene>
    <name evidence="2" type="ORF">ACK2TP_10980</name>
</gene>
<organism evidence="2 3">
    <name type="scientific">Terriglobus aquaticus</name>
    <dbReference type="NCBI Taxonomy" id="940139"/>
    <lineage>
        <taxon>Bacteria</taxon>
        <taxon>Pseudomonadati</taxon>
        <taxon>Acidobacteriota</taxon>
        <taxon>Terriglobia</taxon>
        <taxon>Terriglobales</taxon>
        <taxon>Acidobacteriaceae</taxon>
        <taxon>Terriglobus</taxon>
    </lineage>
</organism>
<protein>
    <submittedName>
        <fullName evidence="2">Uncharacterized protein</fullName>
    </submittedName>
</protein>
<feature type="chain" id="PRO_5045538718" evidence="1">
    <location>
        <begin position="22"/>
        <end position="70"/>
    </location>
</feature>
<comment type="caution">
    <text evidence="2">The sequence shown here is derived from an EMBL/GenBank/DDBJ whole genome shotgun (WGS) entry which is preliminary data.</text>
</comment>
<evidence type="ECO:0000313" key="2">
    <source>
        <dbReference type="EMBL" id="MFN2976286.1"/>
    </source>
</evidence>
<dbReference type="Proteomes" id="UP001634747">
    <property type="component" value="Unassembled WGS sequence"/>
</dbReference>
<name>A0ABW9KMY6_9BACT</name>
<sequence length="70" mass="7861">MKVRILKIALSLAFAVSASYATVHLMRTVNASDVIDRVLFYANVPARFGDVVTNFKMLPERMNPTRSECN</sequence>
<keyword evidence="1" id="KW-0732">Signal</keyword>
<dbReference type="EMBL" id="JBJYXY010000001">
    <property type="protein sequence ID" value="MFN2976286.1"/>
    <property type="molecule type" value="Genomic_DNA"/>
</dbReference>
<evidence type="ECO:0000313" key="3">
    <source>
        <dbReference type="Proteomes" id="UP001634747"/>
    </source>
</evidence>
<proteinExistence type="predicted"/>